<accession>A0AAJ7XJ10</accession>
<feature type="region of interest" description="Disordered" evidence="2">
    <location>
        <begin position="28"/>
        <end position="49"/>
    </location>
</feature>
<dbReference type="InterPro" id="IPR042185">
    <property type="entry name" value="Serpin_sf_2"/>
</dbReference>
<dbReference type="InterPro" id="IPR036186">
    <property type="entry name" value="Serpin_sf"/>
</dbReference>
<evidence type="ECO:0000256" key="3">
    <source>
        <dbReference type="SAM" id="SignalP"/>
    </source>
</evidence>
<proteinExistence type="inferred from homology"/>
<feature type="domain" description="Serpin" evidence="4">
    <location>
        <begin position="74"/>
        <end position="425"/>
    </location>
</feature>
<protein>
    <submittedName>
        <fullName evidence="6">Alpha-2-antiplasmin-like</fullName>
    </submittedName>
</protein>
<dbReference type="SUPFAM" id="SSF56574">
    <property type="entry name" value="Serpins"/>
    <property type="match status" value="1"/>
</dbReference>
<comment type="similarity">
    <text evidence="1">Belongs to the serpin family.</text>
</comment>
<evidence type="ECO:0000256" key="1">
    <source>
        <dbReference type="RuleBase" id="RU000411"/>
    </source>
</evidence>
<dbReference type="PANTHER" id="PTHR11461">
    <property type="entry name" value="SERINE PROTEASE INHIBITOR, SERPIN"/>
    <property type="match status" value="1"/>
</dbReference>
<gene>
    <name evidence="6" type="primary">LOC116958122</name>
</gene>
<dbReference type="Pfam" id="PF00079">
    <property type="entry name" value="Serpin"/>
    <property type="match status" value="1"/>
</dbReference>
<dbReference type="Gene3D" id="3.30.497.10">
    <property type="entry name" value="Antithrombin, subunit I, domain 2"/>
    <property type="match status" value="1"/>
</dbReference>
<feature type="signal peptide" evidence="3">
    <location>
        <begin position="1"/>
        <end position="19"/>
    </location>
</feature>
<dbReference type="GO" id="GO:0005615">
    <property type="term" value="C:extracellular space"/>
    <property type="evidence" value="ECO:0007669"/>
    <property type="project" value="InterPro"/>
</dbReference>
<sequence>MHWALRCLLLSAVIGCLHATKDSGRFAKEDDARKTHGPFRGTDKAPPEAPCDVSLAPSPQEVERVVEAILELGLSLFRVLDSALPPTTNIVISPVSIAMVLANLALGAEGETKRELLGLLALQNDCDHRILRFVFGTLAEETTTVASHVFLRRAHIEERFRSRLAAFYSAASSELHGSAREDAERMNAWALRHTGARLGDLVTSLGADTRLVLLSALYYKGEWKTKFNVDYTVKRQFVLPMGQTKMVDMVHAPSYPFRIKDLFPYQFAEFPFCKNSSLVTVSSQDSDEDFRAMQTNIRASDFRAGLSNMKDVVMAVAIPKVTLREKVDLTRALQDMAPKPLTHLFSPAADLRGLSAERLWVSDVSHSAFVRVDEEGAEAAAATAASASRSLRELALERPFLFLLRDRPAPGSAGLPLLLGRVVDPEP</sequence>
<dbReference type="AlphaFoldDB" id="A0AAJ7XJ10"/>
<dbReference type="SMART" id="SM00093">
    <property type="entry name" value="SERPIN"/>
    <property type="match status" value="1"/>
</dbReference>
<evidence type="ECO:0000259" key="4">
    <source>
        <dbReference type="SMART" id="SM00093"/>
    </source>
</evidence>
<dbReference type="KEGG" id="pmrn:116958122"/>
<dbReference type="CDD" id="cd00172">
    <property type="entry name" value="serpin"/>
    <property type="match status" value="1"/>
</dbReference>
<dbReference type="InterPro" id="IPR042178">
    <property type="entry name" value="Serpin_sf_1"/>
</dbReference>
<evidence type="ECO:0000313" key="5">
    <source>
        <dbReference type="Proteomes" id="UP001318040"/>
    </source>
</evidence>
<name>A0AAJ7XJ10_PETMA</name>
<dbReference type="InterPro" id="IPR000215">
    <property type="entry name" value="Serpin_fam"/>
</dbReference>
<evidence type="ECO:0000256" key="2">
    <source>
        <dbReference type="SAM" id="MobiDB-lite"/>
    </source>
</evidence>
<evidence type="ECO:0000313" key="6">
    <source>
        <dbReference type="RefSeq" id="XP_032836509.1"/>
    </source>
</evidence>
<dbReference type="GO" id="GO:0004867">
    <property type="term" value="F:serine-type endopeptidase inhibitor activity"/>
    <property type="evidence" value="ECO:0007669"/>
    <property type="project" value="InterPro"/>
</dbReference>
<keyword evidence="5" id="KW-1185">Reference proteome</keyword>
<feature type="chain" id="PRO_5042517681" evidence="3">
    <location>
        <begin position="20"/>
        <end position="427"/>
    </location>
</feature>
<dbReference type="Gene3D" id="2.30.39.10">
    <property type="entry name" value="Alpha-1-antitrypsin, domain 1"/>
    <property type="match status" value="1"/>
</dbReference>
<dbReference type="RefSeq" id="XP_032836509.1">
    <property type="nucleotide sequence ID" value="XM_032980618.1"/>
</dbReference>
<reference evidence="6" key="1">
    <citation type="submission" date="2025-08" db="UniProtKB">
        <authorList>
            <consortium name="RefSeq"/>
        </authorList>
    </citation>
    <scope>IDENTIFICATION</scope>
    <source>
        <tissue evidence="6">Sperm</tissue>
    </source>
</reference>
<organism evidence="5 6">
    <name type="scientific">Petromyzon marinus</name>
    <name type="common">Sea lamprey</name>
    <dbReference type="NCBI Taxonomy" id="7757"/>
    <lineage>
        <taxon>Eukaryota</taxon>
        <taxon>Metazoa</taxon>
        <taxon>Chordata</taxon>
        <taxon>Craniata</taxon>
        <taxon>Vertebrata</taxon>
        <taxon>Cyclostomata</taxon>
        <taxon>Hyperoartia</taxon>
        <taxon>Petromyzontiformes</taxon>
        <taxon>Petromyzontidae</taxon>
        <taxon>Petromyzon</taxon>
    </lineage>
</organism>
<keyword evidence="3" id="KW-0732">Signal</keyword>
<dbReference type="Proteomes" id="UP001318040">
    <property type="component" value="Chromosome 72"/>
</dbReference>
<dbReference type="InterPro" id="IPR023796">
    <property type="entry name" value="Serpin_dom"/>
</dbReference>
<dbReference type="PANTHER" id="PTHR11461:SF20">
    <property type="entry name" value="ALPHA-2-ANTIPLASMIN"/>
    <property type="match status" value="1"/>
</dbReference>